<dbReference type="Proteomes" id="UP000580250">
    <property type="component" value="Unassembled WGS sequence"/>
</dbReference>
<dbReference type="EMBL" id="CAJEWN010000011">
    <property type="protein sequence ID" value="CAD2132204.1"/>
    <property type="molecule type" value="Genomic_DNA"/>
</dbReference>
<evidence type="ECO:0000256" key="1">
    <source>
        <dbReference type="SAM" id="Phobius"/>
    </source>
</evidence>
<feature type="transmembrane region" description="Helical" evidence="1">
    <location>
        <begin position="73"/>
        <end position="95"/>
    </location>
</feature>
<gene>
    <name evidence="2" type="ORF">MENT_LOCUS3592</name>
</gene>
<evidence type="ECO:0000313" key="3">
    <source>
        <dbReference type="Proteomes" id="UP000580250"/>
    </source>
</evidence>
<feature type="transmembrane region" description="Helical" evidence="1">
    <location>
        <begin position="24"/>
        <end position="42"/>
    </location>
</feature>
<name>A0A6V7TRJ3_MELEN</name>
<organism evidence="2 3">
    <name type="scientific">Meloidogyne enterolobii</name>
    <name type="common">Root-knot nematode worm</name>
    <name type="synonym">Meloidogyne mayaguensis</name>
    <dbReference type="NCBI Taxonomy" id="390850"/>
    <lineage>
        <taxon>Eukaryota</taxon>
        <taxon>Metazoa</taxon>
        <taxon>Ecdysozoa</taxon>
        <taxon>Nematoda</taxon>
        <taxon>Chromadorea</taxon>
        <taxon>Rhabditida</taxon>
        <taxon>Tylenchina</taxon>
        <taxon>Tylenchomorpha</taxon>
        <taxon>Tylenchoidea</taxon>
        <taxon>Meloidogynidae</taxon>
        <taxon>Meloidogyninae</taxon>
        <taxon>Meloidogyne</taxon>
    </lineage>
</organism>
<dbReference type="AlphaFoldDB" id="A0A6V7TRJ3"/>
<comment type="caution">
    <text evidence="2">The sequence shown here is derived from an EMBL/GenBank/DDBJ whole genome shotgun (WGS) entry which is preliminary data.</text>
</comment>
<keyword evidence="1" id="KW-1133">Transmembrane helix</keyword>
<sequence length="102" mass="11623">MLAVLYDPIMFFQIRKFQNYFQKCLFYLLISNILFSNILLYVNGTRINSSNFNEFEGEQQAAKAQFLASTGTAILAGFGIISVLALLFGFVYIIVKLFGSRR</sequence>
<accession>A0A6V7TRJ3</accession>
<reference evidence="2 3" key="1">
    <citation type="submission" date="2020-08" db="EMBL/GenBank/DDBJ databases">
        <authorList>
            <person name="Koutsovoulos G."/>
            <person name="Danchin GJ E."/>
        </authorList>
    </citation>
    <scope>NUCLEOTIDE SEQUENCE [LARGE SCALE GENOMIC DNA]</scope>
</reference>
<keyword evidence="1" id="KW-0812">Transmembrane</keyword>
<keyword evidence="1" id="KW-0472">Membrane</keyword>
<proteinExistence type="predicted"/>
<evidence type="ECO:0000313" key="2">
    <source>
        <dbReference type="EMBL" id="CAD2132204.1"/>
    </source>
</evidence>
<protein>
    <submittedName>
        <fullName evidence="2">Uncharacterized protein</fullName>
    </submittedName>
</protein>